<organism evidence="2 3">
    <name type="scientific">Protopolystoma xenopodis</name>
    <dbReference type="NCBI Taxonomy" id="117903"/>
    <lineage>
        <taxon>Eukaryota</taxon>
        <taxon>Metazoa</taxon>
        <taxon>Spiralia</taxon>
        <taxon>Lophotrochozoa</taxon>
        <taxon>Platyhelminthes</taxon>
        <taxon>Monogenea</taxon>
        <taxon>Polyopisthocotylea</taxon>
        <taxon>Polystomatidea</taxon>
        <taxon>Polystomatidae</taxon>
        <taxon>Protopolystoma</taxon>
    </lineage>
</organism>
<dbReference type="AlphaFoldDB" id="A0A3S5FFV2"/>
<proteinExistence type="predicted"/>
<feature type="region of interest" description="Disordered" evidence="1">
    <location>
        <begin position="138"/>
        <end position="162"/>
    </location>
</feature>
<gene>
    <name evidence="2" type="ORF">PXEA_LOCUS27572</name>
</gene>
<evidence type="ECO:0000256" key="1">
    <source>
        <dbReference type="SAM" id="MobiDB-lite"/>
    </source>
</evidence>
<dbReference type="EMBL" id="CAAALY010247043">
    <property type="protein sequence ID" value="VEL34132.1"/>
    <property type="molecule type" value="Genomic_DNA"/>
</dbReference>
<sequence>MQRLVTSSPLNDPLVRIYWEFSERQIDALASPMLPCLSTHLTDSPSVRPSPSSLVFSAPDLSSVRGPLNTHTHTHTHVQTDTYNYIHMQAVHIYSFASDVWRANEQTQRGHTRPAHSRTTAHVIWYGSARKMASDWIPGPGEVGQPGGVETSQYYPEPTALG</sequence>
<accession>A0A3S5FFV2</accession>
<protein>
    <submittedName>
        <fullName evidence="2">Uncharacterized protein</fullName>
    </submittedName>
</protein>
<evidence type="ECO:0000313" key="2">
    <source>
        <dbReference type="EMBL" id="VEL34132.1"/>
    </source>
</evidence>
<comment type="caution">
    <text evidence="2">The sequence shown here is derived from an EMBL/GenBank/DDBJ whole genome shotgun (WGS) entry which is preliminary data.</text>
</comment>
<evidence type="ECO:0000313" key="3">
    <source>
        <dbReference type="Proteomes" id="UP000784294"/>
    </source>
</evidence>
<dbReference type="Proteomes" id="UP000784294">
    <property type="component" value="Unassembled WGS sequence"/>
</dbReference>
<keyword evidence="3" id="KW-1185">Reference proteome</keyword>
<name>A0A3S5FFV2_9PLAT</name>
<reference evidence="2" key="1">
    <citation type="submission" date="2018-11" db="EMBL/GenBank/DDBJ databases">
        <authorList>
            <consortium name="Pathogen Informatics"/>
        </authorList>
    </citation>
    <scope>NUCLEOTIDE SEQUENCE</scope>
</reference>